<accession>A0A6J4VER0</accession>
<evidence type="ECO:0000313" key="3">
    <source>
        <dbReference type="EMBL" id="CAA9573396.1"/>
    </source>
</evidence>
<dbReference type="InterPro" id="IPR037401">
    <property type="entry name" value="SnoaL-like"/>
</dbReference>
<feature type="region of interest" description="Disordered" evidence="1">
    <location>
        <begin position="1"/>
        <end position="31"/>
    </location>
</feature>
<protein>
    <recommendedName>
        <fullName evidence="2">SnoaL-like domain-containing protein</fullName>
    </recommendedName>
</protein>
<dbReference type="EMBL" id="CADCWP010000151">
    <property type="protein sequence ID" value="CAA9573396.1"/>
    <property type="molecule type" value="Genomic_DNA"/>
</dbReference>
<reference evidence="3" key="1">
    <citation type="submission" date="2020-02" db="EMBL/GenBank/DDBJ databases">
        <authorList>
            <person name="Meier V. D."/>
        </authorList>
    </citation>
    <scope>NUCLEOTIDE SEQUENCE</scope>
    <source>
        <strain evidence="3">AVDCRST_MAG86</strain>
    </source>
</reference>
<dbReference type="InterPro" id="IPR032710">
    <property type="entry name" value="NTF2-like_dom_sf"/>
</dbReference>
<name>A0A6J4VER0_9DEIN</name>
<evidence type="ECO:0000256" key="1">
    <source>
        <dbReference type="SAM" id="MobiDB-lite"/>
    </source>
</evidence>
<dbReference type="Pfam" id="PF13474">
    <property type="entry name" value="SnoaL_3"/>
    <property type="match status" value="1"/>
</dbReference>
<feature type="compositionally biased region" description="Polar residues" evidence="1">
    <location>
        <begin position="1"/>
        <end position="16"/>
    </location>
</feature>
<feature type="domain" description="SnoaL-like" evidence="2">
    <location>
        <begin position="70"/>
        <end position="167"/>
    </location>
</feature>
<sequence length="183" mass="21017">MEQRQATPPSLTEDTATTQRNMTMTTQQQNDDRTVAELARAWILSWDKATSDETFVFEDKFGDFYDWEAQDVMLYDDADPEHQLFRRVADYQAAFEPTFNQLKRAEHWLALEPEVVHSSDLASSYLIFLARLTTADDTLVCLRCRTGMIWRRTSNGWRIVRDHTSSVALTPEEMEAAVVATGA</sequence>
<dbReference type="Gene3D" id="3.10.450.50">
    <property type="match status" value="1"/>
</dbReference>
<dbReference type="SUPFAM" id="SSF54427">
    <property type="entry name" value="NTF2-like"/>
    <property type="match status" value="1"/>
</dbReference>
<gene>
    <name evidence="3" type="ORF">AVDCRST_MAG86-1910</name>
</gene>
<proteinExistence type="predicted"/>
<feature type="compositionally biased region" description="Low complexity" evidence="1">
    <location>
        <begin position="17"/>
        <end position="29"/>
    </location>
</feature>
<evidence type="ECO:0000259" key="2">
    <source>
        <dbReference type="Pfam" id="PF13474"/>
    </source>
</evidence>
<organism evidence="3">
    <name type="scientific">uncultured Truepera sp</name>
    <dbReference type="NCBI Taxonomy" id="543023"/>
    <lineage>
        <taxon>Bacteria</taxon>
        <taxon>Thermotogati</taxon>
        <taxon>Deinococcota</taxon>
        <taxon>Deinococci</taxon>
        <taxon>Trueperales</taxon>
        <taxon>Trueperaceae</taxon>
        <taxon>Truepera</taxon>
        <taxon>environmental samples</taxon>
    </lineage>
</organism>
<dbReference type="AlphaFoldDB" id="A0A6J4VER0"/>